<accession>A0AC35GSU1</accession>
<dbReference type="Proteomes" id="UP000887580">
    <property type="component" value="Unplaced"/>
</dbReference>
<protein>
    <submittedName>
        <fullName evidence="2">Uncharacterized protein</fullName>
    </submittedName>
</protein>
<reference evidence="2" key="1">
    <citation type="submission" date="2022-11" db="UniProtKB">
        <authorList>
            <consortium name="WormBaseParasite"/>
        </authorList>
    </citation>
    <scope>IDENTIFICATION</scope>
</reference>
<evidence type="ECO:0000313" key="1">
    <source>
        <dbReference type="Proteomes" id="UP000887580"/>
    </source>
</evidence>
<organism evidence="1 2">
    <name type="scientific">Panagrolaimus sp. PS1159</name>
    <dbReference type="NCBI Taxonomy" id="55785"/>
    <lineage>
        <taxon>Eukaryota</taxon>
        <taxon>Metazoa</taxon>
        <taxon>Ecdysozoa</taxon>
        <taxon>Nematoda</taxon>
        <taxon>Chromadorea</taxon>
        <taxon>Rhabditida</taxon>
        <taxon>Tylenchina</taxon>
        <taxon>Panagrolaimomorpha</taxon>
        <taxon>Panagrolaimoidea</taxon>
        <taxon>Panagrolaimidae</taxon>
        <taxon>Panagrolaimus</taxon>
    </lineage>
</organism>
<name>A0AC35GSU1_9BILA</name>
<proteinExistence type="predicted"/>
<dbReference type="WBParaSite" id="PS1159_v2.g8183.t1">
    <property type="protein sequence ID" value="PS1159_v2.g8183.t1"/>
    <property type="gene ID" value="PS1159_v2.g8183"/>
</dbReference>
<evidence type="ECO:0000313" key="2">
    <source>
        <dbReference type="WBParaSite" id="PS1159_v2.g8183.t1"/>
    </source>
</evidence>
<sequence length="528" mass="59645">MVAIKYSIFWLFLAGFLSFPHVSFADADSEVEGENFYYVCGEEIQEPDCTCENEVLTCQRQINGEKNFQSANVVILKPNFVVKNATFGRADITALKNNTILPGRENTTEQLVISTRNLTFIENGVFNNFTALKSLSLIGTNLTSISNKVFTKKLGTTLIELDLSFNEFKLLSSIDFSHLTNLKTLNLHDSKFGKNFSTSPSVFPKSLANLETLILSNCGFEVLNTSIFENLVNLKTLYLSENSLKSMPTAINYLPSLQNLYLEKTSIIILNNTGIKMNKNLEKLVLTNSRLERIEDCAFCSFPNIKIFNFWSNPKLSFIDENAFGFAKNGTSSKIESLSLEHCNLEIIPEKLLDWKNVKEIGIGGNNFMCNCSLAWLVNGIDNLNLVQLYTHPSEGSRYHYSIYYGYEEIRENNLQCQGPMALNKIHFSIISGNLCKKKSPSHSDSIPPHHVFCYVLFALISPSHSDSIPPHHVFCYVLFAFIVLLIIIAAVSYPIYQLYLRFKKNKIATPFSYENSNFDGDSEPYNP</sequence>